<proteinExistence type="predicted"/>
<dbReference type="AlphaFoldDB" id="A0AAE0S2A1"/>
<accession>A0AAE0S2A1</accession>
<sequence>MCIVAVLSVTFILKQIDEKHSLGADHDGENSATACKAEDFFIMGPKVKQIDPSETYTKNPWLFSNCSVESFKKTLAKKYVQTEETNRMINCISRGCIFVKMTGVISCSGREQFLAAIYGS</sequence>
<reference evidence="1" key="2">
    <citation type="journal article" date="2021" name="Genome Biol. Evol.">
        <title>Developing a high-quality reference genome for a parasitic bivalve with doubly uniparental inheritance (Bivalvia: Unionida).</title>
        <authorList>
            <person name="Smith C.H."/>
        </authorList>
    </citation>
    <scope>NUCLEOTIDE SEQUENCE</scope>
    <source>
        <strain evidence="1">CHS0354</strain>
        <tissue evidence="1">Mantle</tissue>
    </source>
</reference>
<comment type="caution">
    <text evidence="1">The sequence shown here is derived from an EMBL/GenBank/DDBJ whole genome shotgun (WGS) entry which is preliminary data.</text>
</comment>
<dbReference type="SUPFAM" id="SSF55486">
    <property type="entry name" value="Metalloproteases ('zincins'), catalytic domain"/>
    <property type="match status" value="1"/>
</dbReference>
<protein>
    <submittedName>
        <fullName evidence="1">Uncharacterized protein</fullName>
    </submittedName>
</protein>
<organism evidence="1 2">
    <name type="scientific">Potamilus streckersoni</name>
    <dbReference type="NCBI Taxonomy" id="2493646"/>
    <lineage>
        <taxon>Eukaryota</taxon>
        <taxon>Metazoa</taxon>
        <taxon>Spiralia</taxon>
        <taxon>Lophotrochozoa</taxon>
        <taxon>Mollusca</taxon>
        <taxon>Bivalvia</taxon>
        <taxon>Autobranchia</taxon>
        <taxon>Heteroconchia</taxon>
        <taxon>Palaeoheterodonta</taxon>
        <taxon>Unionida</taxon>
        <taxon>Unionoidea</taxon>
        <taxon>Unionidae</taxon>
        <taxon>Ambleminae</taxon>
        <taxon>Lampsilini</taxon>
        <taxon>Potamilus</taxon>
    </lineage>
</organism>
<evidence type="ECO:0000313" key="2">
    <source>
        <dbReference type="Proteomes" id="UP001195483"/>
    </source>
</evidence>
<evidence type="ECO:0000313" key="1">
    <source>
        <dbReference type="EMBL" id="KAK3583763.1"/>
    </source>
</evidence>
<reference evidence="1" key="3">
    <citation type="submission" date="2023-05" db="EMBL/GenBank/DDBJ databases">
        <authorList>
            <person name="Smith C.H."/>
        </authorList>
    </citation>
    <scope>NUCLEOTIDE SEQUENCE</scope>
    <source>
        <strain evidence="1">CHS0354</strain>
        <tissue evidence="1">Mantle</tissue>
    </source>
</reference>
<dbReference type="GO" id="GO:0008237">
    <property type="term" value="F:metallopeptidase activity"/>
    <property type="evidence" value="ECO:0007669"/>
    <property type="project" value="InterPro"/>
</dbReference>
<gene>
    <name evidence="1" type="ORF">CHS0354_022799</name>
</gene>
<reference evidence="1" key="1">
    <citation type="journal article" date="2021" name="Genome Biol. Evol.">
        <title>A High-Quality Reference Genome for a Parasitic Bivalve with Doubly Uniparental Inheritance (Bivalvia: Unionida).</title>
        <authorList>
            <person name="Smith C.H."/>
        </authorList>
    </citation>
    <scope>NUCLEOTIDE SEQUENCE</scope>
    <source>
        <strain evidence="1">CHS0354</strain>
    </source>
</reference>
<dbReference type="EMBL" id="JAEAOA010001385">
    <property type="protein sequence ID" value="KAK3583763.1"/>
    <property type="molecule type" value="Genomic_DNA"/>
</dbReference>
<name>A0AAE0S2A1_9BIVA</name>
<keyword evidence="2" id="KW-1185">Reference proteome</keyword>
<dbReference type="Gene3D" id="3.40.390.10">
    <property type="entry name" value="Collagenase (Catalytic Domain)"/>
    <property type="match status" value="1"/>
</dbReference>
<dbReference type="InterPro" id="IPR024079">
    <property type="entry name" value="MetalloPept_cat_dom_sf"/>
</dbReference>
<dbReference type="Proteomes" id="UP001195483">
    <property type="component" value="Unassembled WGS sequence"/>
</dbReference>